<dbReference type="Gene3D" id="2.10.10.20">
    <property type="entry name" value="Carbohydrate-binding module superfamily 5/12"/>
    <property type="match status" value="1"/>
</dbReference>
<reference evidence="2 3" key="1">
    <citation type="journal article" date="2024" name="Dis. Aquat. Organ.">
        <title>Francisella sciaenopsi sp. nov. isolated from diseased red drum Sciaenops ocellatus in Florida, USA.</title>
        <authorList>
            <person name="Kawahara M."/>
            <person name="Cody T.T."/>
            <person name="Yanong R.P.E."/>
            <person name="Henderson E."/>
            <person name="Yazdi Z."/>
            <person name="Soto E."/>
        </authorList>
    </citation>
    <scope>NUCLEOTIDE SEQUENCE [LARGE SCALE GENOMIC DNA]</scope>
    <source>
        <strain evidence="2 3">R22-20-7</strain>
    </source>
</reference>
<protein>
    <submittedName>
        <fullName evidence="2">Uncharacterized protein</fullName>
    </submittedName>
</protein>
<accession>A0ABQ6PEF1</accession>
<keyword evidence="1" id="KW-0732">Signal</keyword>
<dbReference type="InterPro" id="IPR036573">
    <property type="entry name" value="CBM_sf_5/12"/>
</dbReference>
<evidence type="ECO:0000313" key="2">
    <source>
        <dbReference type="EMBL" id="GMN89313.1"/>
    </source>
</evidence>
<gene>
    <name evidence="2" type="ORF">fsci_07990</name>
</gene>
<feature type="signal peptide" evidence="1">
    <location>
        <begin position="1"/>
        <end position="21"/>
    </location>
</feature>
<proteinExistence type="predicted"/>
<evidence type="ECO:0000256" key="1">
    <source>
        <dbReference type="SAM" id="SignalP"/>
    </source>
</evidence>
<sequence>MKKSILGLLLCLYGIVSIAYADDSAQCDNIPRLVKQFKGASRENWHGYSVGDFVRYNNKVYQLKNDWWTVDSPGSNDHWVYCQDVLQPVLNLRIPSKPVFIASSNKPHIIIYDENHNQVADLKNLDWGTNKKVNLPIGQFTIVVEGIGSSQGYASQGVINLDMAEVKKVSIKYKNSHAASLNIYPKAAISGNVGVKIVDSKGSVLYQGTLIFNKKNTIYDIPVAEGKDTVIANIYIANGRVYKAPDSQVSLFKDKTSNINLDFDSWPVAAARVDVAVTNLPKDREAKLKFMNNTGDVQMVSIKGNGVYTQMFDKDGSTWHLIADGIDGANIYPKSFNASQSCVNASVKSESNNRVVS</sequence>
<dbReference type="EMBL" id="BTHG01000002">
    <property type="protein sequence ID" value="GMN89313.1"/>
    <property type="molecule type" value="Genomic_DNA"/>
</dbReference>
<comment type="caution">
    <text evidence="2">The sequence shown here is derived from an EMBL/GenBank/DDBJ whole genome shotgun (WGS) entry which is preliminary data.</text>
</comment>
<organism evidence="2 3">
    <name type="scientific">Francisella sciaenopsi</name>
    <dbReference type="NCBI Taxonomy" id="3055034"/>
    <lineage>
        <taxon>Bacteria</taxon>
        <taxon>Pseudomonadati</taxon>
        <taxon>Pseudomonadota</taxon>
        <taxon>Gammaproteobacteria</taxon>
        <taxon>Thiotrichales</taxon>
        <taxon>Francisellaceae</taxon>
        <taxon>Francisella</taxon>
    </lineage>
</organism>
<keyword evidence="3" id="KW-1185">Reference proteome</keyword>
<evidence type="ECO:0000313" key="3">
    <source>
        <dbReference type="Proteomes" id="UP001628164"/>
    </source>
</evidence>
<dbReference type="SUPFAM" id="SSF51055">
    <property type="entry name" value="Carbohydrate binding domain"/>
    <property type="match status" value="1"/>
</dbReference>
<dbReference type="RefSeq" id="WP_407877128.1">
    <property type="nucleotide sequence ID" value="NZ_BTHG01000002.1"/>
</dbReference>
<dbReference type="Proteomes" id="UP001628164">
    <property type="component" value="Unassembled WGS sequence"/>
</dbReference>
<feature type="chain" id="PRO_5046299755" evidence="1">
    <location>
        <begin position="22"/>
        <end position="357"/>
    </location>
</feature>
<name>A0ABQ6PEF1_9GAMM</name>